<reference evidence="6 7" key="1">
    <citation type="submission" date="2016-08" db="EMBL/GenBank/DDBJ databases">
        <authorList>
            <person name="Seilhamer J.J."/>
        </authorList>
    </citation>
    <scope>NUCLEOTIDE SEQUENCE [LARGE SCALE GENOMIC DNA]</scope>
    <source>
        <strain evidence="6 7">PH27A</strain>
    </source>
</reference>
<proteinExistence type="inferred from homology"/>
<dbReference type="OrthoDB" id="5918848at2"/>
<protein>
    <recommendedName>
        <fullName evidence="8">Pilin</fullName>
    </recommendedName>
</protein>
<dbReference type="RefSeq" id="WP_068997263.1">
    <property type="nucleotide sequence ID" value="NZ_MDTQ01000001.1"/>
</dbReference>
<evidence type="ECO:0000313" key="6">
    <source>
        <dbReference type="EMBL" id="ODC02868.1"/>
    </source>
</evidence>
<evidence type="ECO:0008006" key="8">
    <source>
        <dbReference type="Google" id="ProtNLM"/>
    </source>
</evidence>
<dbReference type="STRING" id="197479.BFW38_04180"/>
<evidence type="ECO:0000313" key="7">
    <source>
        <dbReference type="Proteomes" id="UP000094291"/>
    </source>
</evidence>
<keyword evidence="5" id="KW-0812">Transmembrane</keyword>
<dbReference type="SUPFAM" id="SSF54523">
    <property type="entry name" value="Pili subunits"/>
    <property type="match status" value="1"/>
</dbReference>
<dbReference type="PROSITE" id="PS00409">
    <property type="entry name" value="PROKAR_NTER_METHYL"/>
    <property type="match status" value="1"/>
</dbReference>
<dbReference type="Pfam" id="PF07963">
    <property type="entry name" value="N_methyl"/>
    <property type="match status" value="1"/>
</dbReference>
<dbReference type="InterPro" id="IPR001082">
    <property type="entry name" value="Pilin"/>
</dbReference>
<keyword evidence="4" id="KW-0281">Fimbrium</keyword>
<keyword evidence="5" id="KW-1133">Transmembrane helix</keyword>
<dbReference type="Gene3D" id="3.30.700.10">
    <property type="entry name" value="Glycoprotein, Type 4 Pilin"/>
    <property type="match status" value="1"/>
</dbReference>
<keyword evidence="7" id="KW-1185">Reference proteome</keyword>
<comment type="subunit">
    <text evidence="2">The pili are polar flexible filaments of about 5.4 nanometers diameter and 2.5 micrometers average length; they consist of only a single polypeptide chain arranged in a helical configuration of five subunits per turn in the assembled pilus.</text>
</comment>
<dbReference type="Proteomes" id="UP000094291">
    <property type="component" value="Unassembled WGS sequence"/>
</dbReference>
<evidence type="ECO:0000256" key="5">
    <source>
        <dbReference type="SAM" id="Phobius"/>
    </source>
</evidence>
<evidence type="ECO:0000256" key="3">
    <source>
        <dbReference type="ARBA" id="ARBA00022481"/>
    </source>
</evidence>
<dbReference type="PANTHER" id="PTHR30093">
    <property type="entry name" value="GENERAL SECRETION PATHWAY PROTEIN G"/>
    <property type="match status" value="1"/>
</dbReference>
<evidence type="ECO:0000256" key="4">
    <source>
        <dbReference type="RuleBase" id="RU000389"/>
    </source>
</evidence>
<dbReference type="Pfam" id="PF00114">
    <property type="entry name" value="Pilin"/>
    <property type="match status" value="1"/>
</dbReference>
<sequence length="155" mass="16229">MPKAKGFTLIELMVVMVIIGVLASIAMPQYQDYIGRAQAAEAITATAGLRAELALYHAENGSFQGYADQAGVLAPQAALLQGQYIAAGGVTLLGDQTGGFQIMFNRGVHQGLGLIMQPLINGQLASGQQVGQLSGWRCQGQGLAPRFLPSACQQP</sequence>
<comment type="similarity">
    <text evidence="1 4">Belongs to the N-Me-Phe pilin family.</text>
</comment>
<dbReference type="GO" id="GO:0015627">
    <property type="term" value="C:type II protein secretion system complex"/>
    <property type="evidence" value="ECO:0007669"/>
    <property type="project" value="InterPro"/>
</dbReference>
<organism evidence="6 7">
    <name type="scientific">Terasakiispira papahanaumokuakeensis</name>
    <dbReference type="NCBI Taxonomy" id="197479"/>
    <lineage>
        <taxon>Bacteria</taxon>
        <taxon>Pseudomonadati</taxon>
        <taxon>Pseudomonadota</taxon>
        <taxon>Gammaproteobacteria</taxon>
        <taxon>Oceanospirillales</taxon>
        <taxon>Terasakiispira</taxon>
    </lineage>
</organism>
<name>A0A1E2V779_9GAMM</name>
<dbReference type="GO" id="GO:0007155">
    <property type="term" value="P:cell adhesion"/>
    <property type="evidence" value="ECO:0007669"/>
    <property type="project" value="InterPro"/>
</dbReference>
<keyword evidence="5" id="KW-0472">Membrane</keyword>
<evidence type="ECO:0000256" key="1">
    <source>
        <dbReference type="ARBA" id="ARBA00005233"/>
    </source>
</evidence>
<feature type="transmembrane region" description="Helical" evidence="5">
    <location>
        <begin position="6"/>
        <end position="26"/>
    </location>
</feature>
<accession>A0A1E2V779</accession>
<dbReference type="InterPro" id="IPR012902">
    <property type="entry name" value="N_methyl_site"/>
</dbReference>
<dbReference type="PRINTS" id="PR00813">
    <property type="entry name" value="BCTERIALGSPG"/>
</dbReference>
<comment type="caution">
    <text evidence="6">The sequence shown here is derived from an EMBL/GenBank/DDBJ whole genome shotgun (WGS) entry which is preliminary data.</text>
</comment>
<dbReference type="GO" id="GO:0009289">
    <property type="term" value="C:pilus"/>
    <property type="evidence" value="ECO:0007669"/>
    <property type="project" value="InterPro"/>
</dbReference>
<dbReference type="InterPro" id="IPR000983">
    <property type="entry name" value="Bac_GSPG_pilin"/>
</dbReference>
<dbReference type="AlphaFoldDB" id="A0A1E2V779"/>
<dbReference type="PANTHER" id="PTHR30093:SF34">
    <property type="entry name" value="PREPILIN PEPTIDASE-DEPENDENT PROTEIN D"/>
    <property type="match status" value="1"/>
</dbReference>
<dbReference type="NCBIfam" id="TIGR02532">
    <property type="entry name" value="IV_pilin_GFxxxE"/>
    <property type="match status" value="1"/>
</dbReference>
<keyword evidence="3" id="KW-0488">Methylation</keyword>
<evidence type="ECO:0000256" key="2">
    <source>
        <dbReference type="ARBA" id="ARBA00011156"/>
    </source>
</evidence>
<gene>
    <name evidence="6" type="ORF">BFW38_04180</name>
</gene>
<dbReference type="GO" id="GO:0015628">
    <property type="term" value="P:protein secretion by the type II secretion system"/>
    <property type="evidence" value="ECO:0007669"/>
    <property type="project" value="InterPro"/>
</dbReference>
<dbReference type="EMBL" id="MDTQ01000001">
    <property type="protein sequence ID" value="ODC02868.1"/>
    <property type="molecule type" value="Genomic_DNA"/>
</dbReference>
<dbReference type="InterPro" id="IPR045584">
    <property type="entry name" value="Pilin-like"/>
</dbReference>